<feature type="chain" id="PRO_5035188691" description="Peptidase M10 metallopeptidase domain-containing protein" evidence="5">
    <location>
        <begin position="21"/>
        <end position="188"/>
    </location>
</feature>
<evidence type="ECO:0000259" key="6">
    <source>
        <dbReference type="Pfam" id="PF00413"/>
    </source>
</evidence>
<dbReference type="GO" id="GO:0006508">
    <property type="term" value="P:proteolysis"/>
    <property type="evidence" value="ECO:0007669"/>
    <property type="project" value="UniProtKB-KW"/>
</dbReference>
<dbReference type="Proteomes" id="UP000619260">
    <property type="component" value="Unassembled WGS sequence"/>
</dbReference>
<keyword evidence="5" id="KW-0732">Signal</keyword>
<keyword evidence="2" id="KW-0479">Metal-binding</keyword>
<comment type="caution">
    <text evidence="7">The sequence shown here is derived from an EMBL/GenBank/DDBJ whole genome shotgun (WGS) entry which is preliminary data.</text>
</comment>
<evidence type="ECO:0000256" key="2">
    <source>
        <dbReference type="ARBA" id="ARBA00022723"/>
    </source>
</evidence>
<reference evidence="7" key="1">
    <citation type="submission" date="2021-01" db="EMBL/GenBank/DDBJ databases">
        <title>Whole genome shotgun sequence of Virgisporangium aliadipatigenens NBRC 105644.</title>
        <authorList>
            <person name="Komaki H."/>
            <person name="Tamura T."/>
        </authorList>
    </citation>
    <scope>NUCLEOTIDE SEQUENCE</scope>
    <source>
        <strain evidence="7">NBRC 105644</strain>
    </source>
</reference>
<dbReference type="GO" id="GO:0004222">
    <property type="term" value="F:metalloendopeptidase activity"/>
    <property type="evidence" value="ECO:0007669"/>
    <property type="project" value="InterPro"/>
</dbReference>
<dbReference type="InterPro" id="IPR024079">
    <property type="entry name" value="MetalloPept_cat_dom_sf"/>
</dbReference>
<sequence>MAALLCGAAMALVPAAPASAYKLLHCNFTTGNLKWQDSTTRSEYSVPANRAVEHWNSASTQFNLTKVTSGANIRVSDGNFGAEWNELVFKGIILDTSQRLPHVYSCSDETWDTTIVAWFNRYYTDFETPAKREVIIMHEIGHALGLAHVDHAGCNLVLMEVDIDKAYDECGWSGGPKQDDINGVNAIY</sequence>
<dbReference type="EMBL" id="BOPF01000002">
    <property type="protein sequence ID" value="GIJ43388.1"/>
    <property type="molecule type" value="Genomic_DNA"/>
</dbReference>
<feature type="signal peptide" evidence="5">
    <location>
        <begin position="1"/>
        <end position="20"/>
    </location>
</feature>
<proteinExistence type="predicted"/>
<protein>
    <recommendedName>
        <fullName evidence="6">Peptidase M10 metallopeptidase domain-containing protein</fullName>
    </recommendedName>
</protein>
<organism evidence="7 8">
    <name type="scientific">Virgisporangium aliadipatigenens</name>
    <dbReference type="NCBI Taxonomy" id="741659"/>
    <lineage>
        <taxon>Bacteria</taxon>
        <taxon>Bacillati</taxon>
        <taxon>Actinomycetota</taxon>
        <taxon>Actinomycetes</taxon>
        <taxon>Micromonosporales</taxon>
        <taxon>Micromonosporaceae</taxon>
        <taxon>Virgisporangium</taxon>
    </lineage>
</organism>
<dbReference type="SUPFAM" id="SSF55486">
    <property type="entry name" value="Metalloproteases ('zincins'), catalytic domain"/>
    <property type="match status" value="1"/>
</dbReference>
<dbReference type="Gene3D" id="3.40.390.10">
    <property type="entry name" value="Collagenase (Catalytic Domain)"/>
    <property type="match status" value="1"/>
</dbReference>
<keyword evidence="8" id="KW-1185">Reference proteome</keyword>
<name>A0A8J3YG44_9ACTN</name>
<evidence type="ECO:0000256" key="1">
    <source>
        <dbReference type="ARBA" id="ARBA00022670"/>
    </source>
</evidence>
<evidence type="ECO:0000256" key="3">
    <source>
        <dbReference type="ARBA" id="ARBA00022801"/>
    </source>
</evidence>
<evidence type="ECO:0000313" key="7">
    <source>
        <dbReference type="EMBL" id="GIJ43388.1"/>
    </source>
</evidence>
<gene>
    <name evidence="7" type="ORF">Val02_02740</name>
</gene>
<evidence type="ECO:0000256" key="4">
    <source>
        <dbReference type="ARBA" id="ARBA00022833"/>
    </source>
</evidence>
<dbReference type="AlphaFoldDB" id="A0A8J3YG44"/>
<accession>A0A8J3YG44</accession>
<keyword evidence="1" id="KW-0645">Protease</keyword>
<evidence type="ECO:0000313" key="8">
    <source>
        <dbReference type="Proteomes" id="UP000619260"/>
    </source>
</evidence>
<dbReference type="InterPro" id="IPR001818">
    <property type="entry name" value="Pept_M10_metallopeptidase"/>
</dbReference>
<keyword evidence="4" id="KW-0862">Zinc</keyword>
<keyword evidence="3" id="KW-0378">Hydrolase</keyword>
<evidence type="ECO:0000256" key="5">
    <source>
        <dbReference type="SAM" id="SignalP"/>
    </source>
</evidence>
<feature type="domain" description="Peptidase M10 metallopeptidase" evidence="6">
    <location>
        <begin position="108"/>
        <end position="188"/>
    </location>
</feature>
<dbReference type="GO" id="GO:0031012">
    <property type="term" value="C:extracellular matrix"/>
    <property type="evidence" value="ECO:0007669"/>
    <property type="project" value="InterPro"/>
</dbReference>
<dbReference type="GO" id="GO:0008270">
    <property type="term" value="F:zinc ion binding"/>
    <property type="evidence" value="ECO:0007669"/>
    <property type="project" value="InterPro"/>
</dbReference>
<dbReference type="Pfam" id="PF00413">
    <property type="entry name" value="Peptidase_M10"/>
    <property type="match status" value="1"/>
</dbReference>